<evidence type="ECO:0000256" key="2">
    <source>
        <dbReference type="SAM" id="MobiDB-lite"/>
    </source>
</evidence>
<organism evidence="4 5">
    <name type="scientific">Sinisalibacter aestuarii</name>
    <dbReference type="NCBI Taxonomy" id="2949426"/>
    <lineage>
        <taxon>Bacteria</taxon>
        <taxon>Pseudomonadati</taxon>
        <taxon>Pseudomonadota</taxon>
        <taxon>Alphaproteobacteria</taxon>
        <taxon>Rhodobacterales</taxon>
        <taxon>Roseobacteraceae</taxon>
        <taxon>Sinisalibacter</taxon>
    </lineage>
</organism>
<feature type="compositionally biased region" description="Basic and acidic residues" evidence="2">
    <location>
        <begin position="108"/>
        <end position="123"/>
    </location>
</feature>
<keyword evidence="1" id="KW-0694">RNA-binding</keyword>
<proteinExistence type="predicted"/>
<dbReference type="InterPro" id="IPR036986">
    <property type="entry name" value="S4_RNA-bd_sf"/>
</dbReference>
<dbReference type="SMART" id="SM00363">
    <property type="entry name" value="S4"/>
    <property type="match status" value="1"/>
</dbReference>
<evidence type="ECO:0000313" key="5">
    <source>
        <dbReference type="Proteomes" id="UP001144205"/>
    </source>
</evidence>
<dbReference type="SUPFAM" id="SSF55174">
    <property type="entry name" value="Alpha-L RNA-binding motif"/>
    <property type="match status" value="1"/>
</dbReference>
<dbReference type="PROSITE" id="PS50889">
    <property type="entry name" value="S4"/>
    <property type="match status" value="1"/>
</dbReference>
<keyword evidence="5" id="KW-1185">Reference proteome</keyword>
<name>A0ABQ5LUQ6_9RHOB</name>
<feature type="domain" description="RNA-binding S4" evidence="3">
    <location>
        <begin position="15"/>
        <end position="78"/>
    </location>
</feature>
<evidence type="ECO:0000259" key="3">
    <source>
        <dbReference type="SMART" id="SM00363"/>
    </source>
</evidence>
<sequence>MAQAPAEPKTPRATMRADKWLWHARFFKTRGLAAKVISGGHLRVNAAKVHKPAQSVGPGDVLTFPQGRRIRVVKVLGLSARRGPASEAQTLYEDLSPPSDPAPAAPRYEGKGRPSGKDRRNARLFDPSQLE</sequence>
<dbReference type="Pfam" id="PF01479">
    <property type="entry name" value="S4"/>
    <property type="match status" value="1"/>
</dbReference>
<evidence type="ECO:0000313" key="4">
    <source>
        <dbReference type="EMBL" id="GKY88715.1"/>
    </source>
</evidence>
<accession>A0ABQ5LUQ6</accession>
<gene>
    <name evidence="4" type="ORF">STA1M1_25840</name>
</gene>
<comment type="caution">
    <text evidence="4">The sequence shown here is derived from an EMBL/GenBank/DDBJ whole genome shotgun (WGS) entry which is preliminary data.</text>
</comment>
<evidence type="ECO:0000256" key="1">
    <source>
        <dbReference type="PROSITE-ProRule" id="PRU00182"/>
    </source>
</evidence>
<dbReference type="Proteomes" id="UP001144205">
    <property type="component" value="Unassembled WGS sequence"/>
</dbReference>
<dbReference type="Gene3D" id="3.10.290.10">
    <property type="entry name" value="RNA-binding S4 domain"/>
    <property type="match status" value="1"/>
</dbReference>
<protein>
    <recommendedName>
        <fullName evidence="3">RNA-binding S4 domain-containing protein</fullName>
    </recommendedName>
</protein>
<reference evidence="4" key="1">
    <citation type="journal article" date="2023" name="Int. J. Syst. Evol. Microbiol.">
        <title>Sinisalibacter aestuarii sp. nov., isolated from estuarine sediment of the Arakawa River.</title>
        <authorList>
            <person name="Arafat S.T."/>
            <person name="Hirano S."/>
            <person name="Sato A."/>
            <person name="Takeuchi K."/>
            <person name="Yasuda T."/>
            <person name="Terahara T."/>
            <person name="Hamada M."/>
            <person name="Kobayashi T."/>
        </authorList>
    </citation>
    <scope>NUCLEOTIDE SEQUENCE</scope>
    <source>
        <strain evidence="4">B-399</strain>
    </source>
</reference>
<feature type="region of interest" description="Disordered" evidence="2">
    <location>
        <begin position="82"/>
        <end position="131"/>
    </location>
</feature>
<dbReference type="InterPro" id="IPR002942">
    <property type="entry name" value="S4_RNA-bd"/>
</dbReference>
<dbReference type="EMBL" id="BROH01000007">
    <property type="protein sequence ID" value="GKY88715.1"/>
    <property type="molecule type" value="Genomic_DNA"/>
</dbReference>
<dbReference type="CDD" id="cd00165">
    <property type="entry name" value="S4"/>
    <property type="match status" value="1"/>
</dbReference>